<accession>A0A0W8FU21</accession>
<dbReference type="EMBL" id="LNQE01000851">
    <property type="protein sequence ID" value="KUG24308.1"/>
    <property type="molecule type" value="Genomic_DNA"/>
</dbReference>
<organism evidence="1">
    <name type="scientific">hydrocarbon metagenome</name>
    <dbReference type="NCBI Taxonomy" id="938273"/>
    <lineage>
        <taxon>unclassified sequences</taxon>
        <taxon>metagenomes</taxon>
        <taxon>ecological metagenomes</taxon>
    </lineage>
</organism>
<dbReference type="AlphaFoldDB" id="A0A0W8FU21"/>
<sequence length="72" mass="7942">MPVPTPIAAKIICTGKQIVRAANAWGLNLASQKVSIKLYMDIAVNARIDGQLIFKIKGKIFSFPKSRLLIIF</sequence>
<reference evidence="1" key="1">
    <citation type="journal article" date="2015" name="Proc. Natl. Acad. Sci. U.S.A.">
        <title>Networks of energetic and metabolic interactions define dynamics in microbial communities.</title>
        <authorList>
            <person name="Embree M."/>
            <person name="Liu J.K."/>
            <person name="Al-Bassam M.M."/>
            <person name="Zengler K."/>
        </authorList>
    </citation>
    <scope>NUCLEOTIDE SEQUENCE</scope>
</reference>
<protein>
    <submittedName>
        <fullName evidence="1">Uncharacterized protein</fullName>
    </submittedName>
</protein>
<proteinExistence type="predicted"/>
<comment type="caution">
    <text evidence="1">The sequence shown here is derived from an EMBL/GenBank/DDBJ whole genome shotgun (WGS) entry which is preliminary data.</text>
</comment>
<evidence type="ECO:0000313" key="1">
    <source>
        <dbReference type="EMBL" id="KUG24308.1"/>
    </source>
</evidence>
<gene>
    <name evidence="1" type="ORF">ASZ90_005859</name>
</gene>
<name>A0A0W8FU21_9ZZZZ</name>